<dbReference type="AlphaFoldDB" id="L0DXD0"/>
<dbReference type="Proteomes" id="UP000010809">
    <property type="component" value="Chromosome"/>
</dbReference>
<dbReference type="PATRIC" id="fig|1255043.3.peg.2066"/>
<organism evidence="2 3">
    <name type="scientific">Thioalkalivibrio nitratireducens (strain DSM 14787 / UNIQEM 213 / ALEN2)</name>
    <dbReference type="NCBI Taxonomy" id="1255043"/>
    <lineage>
        <taxon>Bacteria</taxon>
        <taxon>Pseudomonadati</taxon>
        <taxon>Pseudomonadota</taxon>
        <taxon>Gammaproteobacteria</taxon>
        <taxon>Chromatiales</taxon>
        <taxon>Ectothiorhodospiraceae</taxon>
        <taxon>Thioalkalivibrio</taxon>
    </lineage>
</organism>
<feature type="region of interest" description="Disordered" evidence="1">
    <location>
        <begin position="1"/>
        <end position="52"/>
    </location>
</feature>
<proteinExistence type="predicted"/>
<sequence>MAADGVSPNDHGAGSHSGPQGTRMAEAPESRHPPTSTAAVARSWFLPTPHGR</sequence>
<reference evidence="2" key="1">
    <citation type="submission" date="2015-12" db="EMBL/GenBank/DDBJ databases">
        <authorList>
            <person name="Tikhonova T.V."/>
            <person name="Pavlov A.R."/>
            <person name="Beletsky A.V."/>
            <person name="Mardanov A.V."/>
            <person name="Sorokin D.Y."/>
            <person name="Ravin N.V."/>
            <person name="Popov V.O."/>
        </authorList>
    </citation>
    <scope>NUCLEOTIDE SEQUENCE</scope>
    <source>
        <strain evidence="2">DSM 14787</strain>
    </source>
</reference>
<evidence type="ECO:0000313" key="2">
    <source>
        <dbReference type="EMBL" id="AGA33703.1"/>
    </source>
</evidence>
<keyword evidence="3" id="KW-1185">Reference proteome</keyword>
<evidence type="ECO:0000313" key="3">
    <source>
        <dbReference type="Proteomes" id="UP000010809"/>
    </source>
</evidence>
<evidence type="ECO:0000256" key="1">
    <source>
        <dbReference type="SAM" id="MobiDB-lite"/>
    </source>
</evidence>
<dbReference type="KEGG" id="tni:TVNIR_2044"/>
<gene>
    <name evidence="2" type="ordered locus">TVNIR_2044</name>
</gene>
<dbReference type="STRING" id="1255043.TVNIR_2044"/>
<dbReference type="HOGENOM" id="CLU_3085797_0_0_6"/>
<accession>L0DXD0</accession>
<dbReference type="EMBL" id="CP003989">
    <property type="protein sequence ID" value="AGA33703.1"/>
    <property type="molecule type" value="Genomic_DNA"/>
</dbReference>
<name>L0DXD0_THIND</name>
<protein>
    <submittedName>
        <fullName evidence="2">Uncharacterized protein</fullName>
    </submittedName>
</protein>